<proteinExistence type="predicted"/>
<dbReference type="GO" id="GO:0016491">
    <property type="term" value="F:oxidoreductase activity"/>
    <property type="evidence" value="ECO:0007669"/>
    <property type="project" value="UniProtKB-KW"/>
</dbReference>
<reference evidence="4 5" key="1">
    <citation type="submission" date="2020-03" db="EMBL/GenBank/DDBJ databases">
        <title>Whole genome shotgun sequence of Phytohabitans houttuyneae NBRC 108639.</title>
        <authorList>
            <person name="Komaki H."/>
            <person name="Tamura T."/>
        </authorList>
    </citation>
    <scope>NUCLEOTIDE SEQUENCE [LARGE SCALE GENOMIC DNA]</scope>
    <source>
        <strain evidence="4 5">NBRC 108639</strain>
    </source>
</reference>
<keyword evidence="5" id="KW-1185">Reference proteome</keyword>
<dbReference type="PANTHER" id="PTHR43818">
    <property type="entry name" value="BCDNA.GH03377"/>
    <property type="match status" value="1"/>
</dbReference>
<dbReference type="InterPro" id="IPR036291">
    <property type="entry name" value="NAD(P)-bd_dom_sf"/>
</dbReference>
<organism evidence="4 5">
    <name type="scientific">Phytohabitans houttuyneae</name>
    <dbReference type="NCBI Taxonomy" id="1076126"/>
    <lineage>
        <taxon>Bacteria</taxon>
        <taxon>Bacillati</taxon>
        <taxon>Actinomycetota</taxon>
        <taxon>Actinomycetes</taxon>
        <taxon>Micromonosporales</taxon>
        <taxon>Micromonosporaceae</taxon>
    </lineage>
</organism>
<feature type="domain" description="Gfo/Idh/MocA-like oxidoreductase N-terminal" evidence="2">
    <location>
        <begin position="7"/>
        <end position="119"/>
    </location>
</feature>
<reference evidence="4 5" key="2">
    <citation type="submission" date="2020-03" db="EMBL/GenBank/DDBJ databases">
        <authorList>
            <person name="Ichikawa N."/>
            <person name="Kimura A."/>
            <person name="Kitahashi Y."/>
            <person name="Uohara A."/>
        </authorList>
    </citation>
    <scope>NUCLEOTIDE SEQUENCE [LARGE SCALE GENOMIC DNA]</scope>
    <source>
        <strain evidence="4 5">NBRC 108639</strain>
    </source>
</reference>
<evidence type="ECO:0000259" key="3">
    <source>
        <dbReference type="Pfam" id="PF22725"/>
    </source>
</evidence>
<dbReference type="PANTHER" id="PTHR43818:SF11">
    <property type="entry name" value="BCDNA.GH03377"/>
    <property type="match status" value="1"/>
</dbReference>
<name>A0A6V8KHK9_9ACTN</name>
<dbReference type="InterPro" id="IPR050463">
    <property type="entry name" value="Gfo/Idh/MocA_oxidrdct_glycsds"/>
</dbReference>
<dbReference type="InterPro" id="IPR000683">
    <property type="entry name" value="Gfo/Idh/MocA-like_OxRdtase_N"/>
</dbReference>
<dbReference type="SUPFAM" id="SSF55347">
    <property type="entry name" value="Glyceraldehyde-3-phosphate dehydrogenase-like, C-terminal domain"/>
    <property type="match status" value="1"/>
</dbReference>
<comment type="caution">
    <text evidence="4">The sequence shown here is derived from an EMBL/GenBank/DDBJ whole genome shotgun (WGS) entry which is preliminary data.</text>
</comment>
<dbReference type="GO" id="GO:0000166">
    <property type="term" value="F:nucleotide binding"/>
    <property type="evidence" value="ECO:0007669"/>
    <property type="project" value="InterPro"/>
</dbReference>
<keyword evidence="1" id="KW-0560">Oxidoreductase</keyword>
<dbReference type="InterPro" id="IPR055170">
    <property type="entry name" value="GFO_IDH_MocA-like_dom"/>
</dbReference>
<dbReference type="EMBL" id="BLPF01000002">
    <property type="protein sequence ID" value="GFJ81187.1"/>
    <property type="molecule type" value="Genomic_DNA"/>
</dbReference>
<feature type="domain" description="GFO/IDH/MocA-like oxidoreductase" evidence="3">
    <location>
        <begin position="133"/>
        <end position="266"/>
    </location>
</feature>
<evidence type="ECO:0000313" key="4">
    <source>
        <dbReference type="EMBL" id="GFJ81187.1"/>
    </source>
</evidence>
<protein>
    <submittedName>
        <fullName evidence="4">Oxidoreductase</fullName>
    </submittedName>
</protein>
<dbReference type="RefSeq" id="WP_173060007.1">
    <property type="nucleotide sequence ID" value="NZ_BAABGO010000060.1"/>
</dbReference>
<evidence type="ECO:0000256" key="1">
    <source>
        <dbReference type="ARBA" id="ARBA00023002"/>
    </source>
</evidence>
<gene>
    <name evidence="4" type="ORF">Phou_053670</name>
</gene>
<dbReference type="AlphaFoldDB" id="A0A6V8KHK9"/>
<sequence>MAVNPVGVAVVGCGTISHQYLATLANRPEVRVVACADLDPARAASAAARYGVPVHGDLDTVLAHDEVELVVNLTVPAAHAPVALAAIAEGKHVYTEKPFALTPTEASTVLAAAQAAGVRTGGAPDTFLGAGMQTTCQAVADGRIGTPLSAIVLEQGPGPHRWHPDPEFLFQAGGGPLFDMGPYYLTALAALFGPVTRVAALNRTGFPERVIGAGPRTGQRFPVTVPTHVTALIEYASGPVATVVFSFDATLPRQDFFEITGTEATLAAPNPNTFTGPVRLRATSDSDWTTIPTPDSPTDGRGIGICDMAVGIRTNRPHHANGDLAAHIVDVMTAIHDSAEHGTFRDVTSTFTRM</sequence>
<dbReference type="Proteomes" id="UP000482800">
    <property type="component" value="Unassembled WGS sequence"/>
</dbReference>
<dbReference type="Pfam" id="PF01408">
    <property type="entry name" value="GFO_IDH_MocA"/>
    <property type="match status" value="1"/>
</dbReference>
<dbReference type="Pfam" id="PF22725">
    <property type="entry name" value="GFO_IDH_MocA_C3"/>
    <property type="match status" value="1"/>
</dbReference>
<evidence type="ECO:0000259" key="2">
    <source>
        <dbReference type="Pfam" id="PF01408"/>
    </source>
</evidence>
<dbReference type="SUPFAM" id="SSF51735">
    <property type="entry name" value="NAD(P)-binding Rossmann-fold domains"/>
    <property type="match status" value="1"/>
</dbReference>
<evidence type="ECO:0000313" key="5">
    <source>
        <dbReference type="Proteomes" id="UP000482800"/>
    </source>
</evidence>
<dbReference type="Gene3D" id="3.30.360.10">
    <property type="entry name" value="Dihydrodipicolinate Reductase, domain 2"/>
    <property type="match status" value="1"/>
</dbReference>
<accession>A0A6V8KHK9</accession>
<dbReference type="Gene3D" id="3.40.50.720">
    <property type="entry name" value="NAD(P)-binding Rossmann-like Domain"/>
    <property type="match status" value="1"/>
</dbReference>